<keyword evidence="4" id="KW-1185">Reference proteome</keyword>
<gene>
    <name evidence="3" type="ORF">HAX54_010507</name>
</gene>
<dbReference type="Proteomes" id="UP000823775">
    <property type="component" value="Unassembled WGS sequence"/>
</dbReference>
<comment type="caution">
    <text evidence="3">The sequence shown here is derived from an EMBL/GenBank/DDBJ whole genome shotgun (WGS) entry which is preliminary data.</text>
</comment>
<evidence type="ECO:0000313" key="3">
    <source>
        <dbReference type="EMBL" id="MCE3217129.1"/>
    </source>
</evidence>
<organism evidence="3 4">
    <name type="scientific">Datura stramonium</name>
    <name type="common">Jimsonweed</name>
    <name type="synonym">Common thornapple</name>
    <dbReference type="NCBI Taxonomy" id="4076"/>
    <lineage>
        <taxon>Eukaryota</taxon>
        <taxon>Viridiplantae</taxon>
        <taxon>Streptophyta</taxon>
        <taxon>Embryophyta</taxon>
        <taxon>Tracheophyta</taxon>
        <taxon>Spermatophyta</taxon>
        <taxon>Magnoliopsida</taxon>
        <taxon>eudicotyledons</taxon>
        <taxon>Gunneridae</taxon>
        <taxon>Pentapetalae</taxon>
        <taxon>asterids</taxon>
        <taxon>lamiids</taxon>
        <taxon>Solanales</taxon>
        <taxon>Solanaceae</taxon>
        <taxon>Solanoideae</taxon>
        <taxon>Datureae</taxon>
        <taxon>Datura</taxon>
    </lineage>
</organism>
<dbReference type="PANTHER" id="PTHR47003:SF11">
    <property type="entry name" value="PPR SUPERFAMILY PROTEIN"/>
    <property type="match status" value="1"/>
</dbReference>
<keyword evidence="1" id="KW-0677">Repeat</keyword>
<dbReference type="PANTHER" id="PTHR47003">
    <property type="entry name" value="OS01G0970900 PROTEIN"/>
    <property type="match status" value="1"/>
</dbReference>
<evidence type="ECO:0000313" key="4">
    <source>
        <dbReference type="Proteomes" id="UP000823775"/>
    </source>
</evidence>
<dbReference type="InterPro" id="IPR011990">
    <property type="entry name" value="TPR-like_helical_dom_sf"/>
</dbReference>
<dbReference type="EMBL" id="JACEIK010015824">
    <property type="protein sequence ID" value="MCE3217129.1"/>
    <property type="molecule type" value="Genomic_DNA"/>
</dbReference>
<name>A0ABS8WVY3_DATST</name>
<dbReference type="InterPro" id="IPR044578">
    <property type="entry name" value="BIR6-like"/>
</dbReference>
<evidence type="ECO:0008006" key="5">
    <source>
        <dbReference type="Google" id="ProtNLM"/>
    </source>
</evidence>
<dbReference type="InterPro" id="IPR002885">
    <property type="entry name" value="PPR_rpt"/>
</dbReference>
<evidence type="ECO:0000256" key="1">
    <source>
        <dbReference type="ARBA" id="ARBA00022737"/>
    </source>
</evidence>
<reference evidence="3 4" key="1">
    <citation type="journal article" date="2021" name="BMC Genomics">
        <title>Datura genome reveals duplications of psychoactive alkaloid biosynthetic genes and high mutation rate following tissue culture.</title>
        <authorList>
            <person name="Rajewski A."/>
            <person name="Carter-House D."/>
            <person name="Stajich J."/>
            <person name="Litt A."/>
        </authorList>
    </citation>
    <scope>NUCLEOTIDE SEQUENCE [LARGE SCALE GENOMIC DNA]</scope>
    <source>
        <strain evidence="3">AR-01</strain>
    </source>
</reference>
<dbReference type="NCBIfam" id="TIGR00756">
    <property type="entry name" value="PPR"/>
    <property type="match status" value="1"/>
</dbReference>
<protein>
    <recommendedName>
        <fullName evidence="5">Pentatricopeptide repeat-containing protein</fullName>
    </recommendedName>
</protein>
<proteinExistence type="predicted"/>
<dbReference type="Gene3D" id="1.25.40.10">
    <property type="entry name" value="Tetratricopeptide repeat domain"/>
    <property type="match status" value="1"/>
</dbReference>
<feature type="region of interest" description="Disordered" evidence="2">
    <location>
        <begin position="1"/>
        <end position="23"/>
    </location>
</feature>
<evidence type="ECO:0000256" key="2">
    <source>
        <dbReference type="SAM" id="MobiDB-lite"/>
    </source>
</evidence>
<sequence length="196" mass="21899">MIPSVNTHVNSNANHQSRNPQNPEIIQEAERICKILLKSNDVSTKGVADALSSASVNVGPLLVDEVITKLRNSGVLLLSFFRWAEKQNGFGHTAESYHGMIEALGKIKQFKMVWILVDELKNKGLLCWGQEKNLLRLNEVYSEMMADGIEPGLGMFCNEDRTDMALRVWDQMKARESSPNAFISTLINSFAMRMGG</sequence>
<accession>A0ABS8WVY3</accession>